<reference evidence="1 3" key="1">
    <citation type="submission" date="2016-06" db="EMBL/GenBank/DDBJ databases">
        <title>Discovery of anaerobic lithoheterotrophic haloarchaeon capable of sulfur respiration by hydrogen and formate.</title>
        <authorList>
            <person name="Sorokin D.Y."/>
            <person name="Kublanov I.V."/>
            <person name="Roman P."/>
            <person name="Sinninghe Damste J.S."/>
            <person name="Golyshin P.N."/>
            <person name="Rojo D."/>
            <person name="Ciordia S."/>
            <person name="Mena Md.C."/>
            <person name="Ferrer M."/>
            <person name="Smedile F."/>
            <person name="Messina E."/>
            <person name="La Cono V."/>
            <person name="Yakimov M.M."/>
        </authorList>
    </citation>
    <scope>NUCLEOTIDE SEQUENCE [LARGE SCALE GENOMIC DNA]</scope>
    <source>
        <strain evidence="1 3">HTSR1</strain>
    </source>
</reference>
<dbReference type="KEGG" id="halh:HTSR_1756"/>
<dbReference type="Proteomes" id="UP000185608">
    <property type="component" value="Chromosome"/>
</dbReference>
<dbReference type="EMBL" id="CP016070">
    <property type="protein sequence ID" value="AOW80925.1"/>
    <property type="molecule type" value="Genomic_DNA"/>
</dbReference>
<accession>A0A1D8S6E7</accession>
<keyword evidence="4" id="KW-1185">Reference proteome</keyword>
<reference evidence="2" key="3">
    <citation type="journal article" date="2017" name="ISME J.">
        <title>Discovery of anaerobic lithoheterotrophic haloarchaea, ubiquitous in hypersaline habitats.</title>
        <authorList>
            <person name="Sorokin D.Y."/>
            <person name="Messina E."/>
            <person name="Smedile F."/>
            <person name="Roman P."/>
            <person name="Damste J.S.S."/>
            <person name="Ciordia S."/>
            <person name="Mena M.C."/>
            <person name="Ferrer M."/>
            <person name="Golyshin P.N."/>
            <person name="Kublanov I.V."/>
            <person name="Samarov N.I."/>
            <person name="Toshchakov S.V."/>
            <person name="La Cono V."/>
            <person name="Yakimov M.M."/>
        </authorList>
    </citation>
    <scope>NUCLEOTIDE SEQUENCE</scope>
    <source>
        <strain evidence="2">HSR6</strain>
    </source>
</reference>
<sequence length="97" mass="11025">MVVQSELREAMESGREETIELLARNETVPVIDEEAEVSDLLGGRKQPSFKLEEADGVETVDRQTRQDVLNFLDIEDEADLEPVQEEIKNHEDWGADV</sequence>
<dbReference type="OrthoDB" id="305219at2157"/>
<reference evidence="4" key="2">
    <citation type="submission" date="2016-08" db="EMBL/GenBank/DDBJ databases">
        <title>Discovery of first anaerobic lithoheterotrophic haloarchae widely represented in hypersaline habitats.</title>
        <authorList>
            <person name="Sorokin D.Y."/>
            <person name="Kublanov I.V."/>
            <person name="Roman P."/>
            <person name="Sinninghe Damste J.S."/>
            <person name="Golyshin P.N."/>
            <person name="Rojo D."/>
            <person name="Ciordia S."/>
            <person name="Mena Md.C."/>
            <person name="Ferrer M."/>
            <person name="Smedile F."/>
            <person name="Messina E."/>
            <person name="La Cono V."/>
            <person name="Yakimov M.M."/>
        </authorList>
    </citation>
    <scope>NUCLEOTIDE SEQUENCE [LARGE SCALE GENOMIC DNA]</scope>
    <source>
        <strain evidence="4">HSR6</strain>
    </source>
</reference>
<dbReference type="Proteomes" id="UP000186165">
    <property type="component" value="Chromosome"/>
</dbReference>
<dbReference type="AlphaFoldDB" id="A0A1D8S6E7"/>
<name>A0A1D8S6E7_9EURY</name>
<evidence type="ECO:0000313" key="1">
    <source>
        <dbReference type="EMBL" id="AOW80925.1"/>
    </source>
</evidence>
<dbReference type="RefSeq" id="WP_070365580.1">
    <property type="nucleotide sequence ID" value="NZ_CP016070.1"/>
</dbReference>
<organism evidence="1 3">
    <name type="scientific">Halodesulfurarchaeum formicicum</name>
    <dbReference type="NCBI Taxonomy" id="1873524"/>
    <lineage>
        <taxon>Archaea</taxon>
        <taxon>Methanobacteriati</taxon>
        <taxon>Methanobacteriota</taxon>
        <taxon>Stenosarchaea group</taxon>
        <taxon>Halobacteria</taxon>
        <taxon>Halobacteriales</taxon>
        <taxon>Halobacteriaceae</taxon>
        <taxon>Halodesulfurarchaeum</taxon>
    </lineage>
</organism>
<gene>
    <name evidence="2" type="ORF">HSR6_1822</name>
    <name evidence="1" type="ORF">HTSR_1756</name>
</gene>
<dbReference type="KEGG" id="hhsr:HSR6_1822"/>
<proteinExistence type="predicted"/>
<accession>A0A1J1ADN6</accession>
<evidence type="ECO:0000313" key="3">
    <source>
        <dbReference type="Proteomes" id="UP000185608"/>
    </source>
</evidence>
<protein>
    <submittedName>
        <fullName evidence="1">Uncharacterized protein</fullName>
    </submittedName>
</protein>
<dbReference type="EMBL" id="CP016804">
    <property type="protein sequence ID" value="APE96258.1"/>
    <property type="molecule type" value="Genomic_DNA"/>
</dbReference>
<evidence type="ECO:0000313" key="2">
    <source>
        <dbReference type="EMBL" id="APE96258.1"/>
    </source>
</evidence>
<dbReference type="GeneID" id="30418354"/>
<evidence type="ECO:0000313" key="4">
    <source>
        <dbReference type="Proteomes" id="UP000186165"/>
    </source>
</evidence>